<dbReference type="Pfam" id="PF12698">
    <property type="entry name" value="ABC2_membrane_3"/>
    <property type="match status" value="2"/>
</dbReference>
<evidence type="ECO:0000256" key="6">
    <source>
        <dbReference type="ARBA" id="ARBA00022741"/>
    </source>
</evidence>
<dbReference type="SUPFAM" id="SSF52540">
    <property type="entry name" value="P-loop containing nucleoside triphosphate hydrolases"/>
    <property type="match status" value="2"/>
</dbReference>
<evidence type="ECO:0000313" key="15">
    <source>
        <dbReference type="Proteomes" id="UP000663829"/>
    </source>
</evidence>
<dbReference type="InterPro" id="IPR026082">
    <property type="entry name" value="ABCA"/>
</dbReference>
<dbReference type="EMBL" id="CAJNOQ010004093">
    <property type="protein sequence ID" value="CAF1044376.1"/>
    <property type="molecule type" value="Genomic_DNA"/>
</dbReference>
<feature type="compositionally biased region" description="Polar residues" evidence="10">
    <location>
        <begin position="1364"/>
        <end position="1389"/>
    </location>
</feature>
<dbReference type="InterPro" id="IPR056264">
    <property type="entry name" value="R2_ABCA1-4-like"/>
</dbReference>
<evidence type="ECO:0000256" key="10">
    <source>
        <dbReference type="SAM" id="MobiDB-lite"/>
    </source>
</evidence>
<feature type="transmembrane region" description="Helical" evidence="11">
    <location>
        <begin position="839"/>
        <end position="861"/>
    </location>
</feature>
<proteinExistence type="inferred from homology"/>
<evidence type="ECO:0000256" key="1">
    <source>
        <dbReference type="ARBA" id="ARBA00004141"/>
    </source>
</evidence>
<evidence type="ECO:0000256" key="7">
    <source>
        <dbReference type="ARBA" id="ARBA00022840"/>
    </source>
</evidence>
<dbReference type="GO" id="GO:0005319">
    <property type="term" value="F:lipid transporter activity"/>
    <property type="evidence" value="ECO:0007669"/>
    <property type="project" value="TreeGrafter"/>
</dbReference>
<dbReference type="CDD" id="cd03263">
    <property type="entry name" value="ABC_subfamily_A"/>
    <property type="match status" value="2"/>
</dbReference>
<keyword evidence="9 11" id="KW-0472">Membrane</keyword>
<dbReference type="PANTHER" id="PTHR19229:SF36">
    <property type="entry name" value="ATP-BINDING CASSETTE SUB-FAMILY A MEMBER 2"/>
    <property type="match status" value="1"/>
</dbReference>
<evidence type="ECO:0000313" key="14">
    <source>
        <dbReference type="EMBL" id="CAF3814343.1"/>
    </source>
</evidence>
<dbReference type="GO" id="GO:0140359">
    <property type="term" value="F:ABC-type transporter activity"/>
    <property type="evidence" value="ECO:0007669"/>
    <property type="project" value="InterPro"/>
</dbReference>
<dbReference type="GO" id="GO:0005524">
    <property type="term" value="F:ATP binding"/>
    <property type="evidence" value="ECO:0007669"/>
    <property type="project" value="UniProtKB-KW"/>
</dbReference>
<feature type="domain" description="ABC transporter" evidence="12">
    <location>
        <begin position="2045"/>
        <end position="2290"/>
    </location>
</feature>
<keyword evidence="8 11" id="KW-1133">Transmembrane helix</keyword>
<dbReference type="InterPro" id="IPR027417">
    <property type="entry name" value="P-loop_NTPase"/>
</dbReference>
<dbReference type="GO" id="GO:0016020">
    <property type="term" value="C:membrane"/>
    <property type="evidence" value="ECO:0007669"/>
    <property type="project" value="UniProtKB-SubCell"/>
</dbReference>
<feature type="non-terminal residue" evidence="13">
    <location>
        <position position="1"/>
    </location>
</feature>
<dbReference type="PROSITE" id="PS50893">
    <property type="entry name" value="ABC_TRANSPORTER_2"/>
    <property type="match status" value="2"/>
</dbReference>
<keyword evidence="5" id="KW-0677">Repeat</keyword>
<sequence>YFESPESELQIDIIWKDFTESEGSLMELNALDQANENLKKNIHPSLLNVYKQFVEISVTQFKSGLNRPGTLQSFTTSPDHELTAQASNNTTFIMTGIRHTQPAVFTRETNYSADNLDYAYRPRPLPSSGILSVMQSFCPKSFPSDENGFSIYPNGSSTNILITIDRITRTNPFFTKDFSVNDIDSLPDIYETMIDRPAFIYDTLSNLTSHIFQNLSIFYPFLTEQLNYSLTDAQSLISLTINPVEASITILYNLLSANHQTILSPKRVRRQILPKDVNDDDNDDFLKRAELLEKLSTSSDIDMIGIMRKAFCNSTTDLFHINSSKINQTDLQQRLCRMTPEQYQSLLNLLMSTISSQHISEILALGLLESSAMLLQLNDYIDKLEKYSLFEQGLNDLYGLAQILRTNSCRLVDNSTQSSNQSTTTTTTLRPSIALSGNVESVAMNKLKRNKGFYQLWLTMQESICGTTPSAAALNVDSDTSDDKPPDLAELGISDNQQRQLGLLFYVLYGNSQILYSPNNTLINDVISKANSTFILLDTVTKYANEWGRVSKVLKNYFLANGTEKKVESLRHMKNFIVNYGSFIPIPQLTNISKILKNISDPSVPNYLKQISAIDKAACTWSSLISGINLNVFRGFSDENDLVNYFLRRAYHENYTVLASVVFNNVNMNDTKLPPHVVYKIRQNASLTPSTKRVRDRFWVPSPAQNGFVYYDFGFSWVQEVIDRAIIDTQVGRPVSEPGLFFQEMAYPCYLYDNFLQMIQHALPLCLIISCLYPFAMLTQHIVYEKEVRLKEVMKIMGLSNGVHWVAWFITIFTQTTLVMVAVTLILHYGKVLMHSNPFLIFLILEVYSLATISFAFLISVFYSKAKIAAACSGIIYLLSYVPCMYISIREDLAQDIIPRWTKIMSSLFSTSAFGMGSKYIAFYENIGTGIQFNNIRLSPVEGDKFTCFETVMFMLLDTVIHLILMWYVENVYPGSYGIPKKWYFPFTLNYWYGPMYTEPNWLLKLKQTYLVRIFSRNYIKHQFDDTVISNPNCNQNYFENENTSKLKIGVRIVNLSKVYDRKKFAVQNLSLNLFEDQILSFLGHNGAGKTTTMSILTGLIPASSGYATIYDQDIRVDMDTIRTNLGWCPQHNVLFDKLTVEEHLLFFSKLKQVHSHVMEKMVENMLMDVGLTLKRNAIVSTLSGGMKRKLSVAMAFVGDAKTVILDEPTAGVDPYARRSIWELLVKLKQGRTILLSSHHMDEAETLGDRVAIISNGQLKCCGTSLFLKSLVEPWMCSKDATTSFITKLIVNAYLKEETRRELQYVLPLKNRHMFPEFFSVLDSKLMNLSIKSYGLKDVSLEEVFLKITEEYKQTSTIASNDLTTETATTAGNMSDNTEISSSSDILEQNSENSTTESPTTTDTKSLSQLSEIKTNSKPISLLGQNRATGTSLYLKQAMAIIIKRFTYNYRNWRALATQILLPAFFITVAMTVALSAPGFSDPPSLTMSTSMFSNMNYLYTPVSGLNSRKLPNYSVEDETCAGPEKLSDTILLPSSLGSICVLRDPYMNITDMKQILSLNMFSNSCSKVYQPDMEAGSLNDISWSSALLAQQNENSTSARNFSNIPTVTSSLYYVPCHCSSHQSRFICQMFHNPPARHLITNDYILNITLESNEILYYLYTVDNYRLNRYGGLSFGLTQSFIPHNYPTKYDYNSNQHLEYSKNPYYMLQKLGSRNTAVIFTNHKGYHTLPLYINIMSNAILRANIPLSKGLPSAYGITTINHPMNETNNMLSTEFILQGSDVVISIFIIVAMSFVPASFTLFLVYERATKSKHIQYINGLYPLIYWLTNFIWDLLNYLLPAACVIVILRLFNVPAYTEGENFTAVISLFLLYGWSIIPLMYPFSFKFTEPSNAYIFLIVINLFSGITCIYTSFFLEIFDMGNSPTSMLSKITRNVKKIFRIFPNYCLGRGLIDIAYNDYYNSFYKKTGLYDKIRSPFQWEIVVSNLVSMAISGVVFWILTLLLEYEFFYSPKIPDALPISHLDEDEDVGRARKHVLKEQCIDDVLVLYNLSKTYKTRIKKNLIAVNNICLGIPASDCFGLLGVNGAGKTTTFRMLTGDLRPTAGYARVNGFDSIKERRQVFKHIGYCPQFDALFDELTPLEHMLLTARLRGILWEDEKAIATNLLQKLDLVEYYNIPVGKLSLGNKRKLSTALALVGDPTILFLDEPTSGMDPSARRFLWNVIRQLIKDGRSIILTSHSLYKRIHFYFSMEECEELCGSLAIMVNGCFRCLGSTQHLKNRFGDGYTIKIRLKQTISDDSISSSTASNDYLQLVLDYFNIEFSSYAILKEKHLNILQYEIDNKKIPLKLIFQKLEYLLNVKYLILDYSVNQNTLDNVFVNFVRDQQDYHSTNAQTSTESKRKLTKQKDIHGIIDDTFDDGSFVVYKRTVSETKLNINSLDLSPHDNQLSTIAHNANNSINSSIANVNNVCDCQKQSDTSDCTKL</sequence>
<feature type="transmembrane region" description="Helical" evidence="11">
    <location>
        <begin position="1782"/>
        <end position="1805"/>
    </location>
</feature>
<feature type="transmembrane region" description="Helical" evidence="11">
    <location>
        <begin position="805"/>
        <end position="827"/>
    </location>
</feature>
<accession>A0A814JVV6</accession>
<dbReference type="Pfam" id="PF00005">
    <property type="entry name" value="ABC_tran"/>
    <property type="match status" value="2"/>
</dbReference>
<comment type="similarity">
    <text evidence="2">Belongs to the ABC transporter superfamily. ABCA family.</text>
</comment>
<organism evidence="13 15">
    <name type="scientific">Didymodactylos carnosus</name>
    <dbReference type="NCBI Taxonomy" id="1234261"/>
    <lineage>
        <taxon>Eukaryota</taxon>
        <taxon>Metazoa</taxon>
        <taxon>Spiralia</taxon>
        <taxon>Gnathifera</taxon>
        <taxon>Rotifera</taxon>
        <taxon>Eurotatoria</taxon>
        <taxon>Bdelloidea</taxon>
        <taxon>Philodinida</taxon>
        <taxon>Philodinidae</taxon>
        <taxon>Didymodactylos</taxon>
    </lineage>
</organism>
<dbReference type="GO" id="GO:0016887">
    <property type="term" value="F:ATP hydrolysis activity"/>
    <property type="evidence" value="ECO:0007669"/>
    <property type="project" value="InterPro"/>
</dbReference>
<dbReference type="InterPro" id="IPR013525">
    <property type="entry name" value="ABC2_TM"/>
</dbReference>
<evidence type="ECO:0000256" key="3">
    <source>
        <dbReference type="ARBA" id="ARBA00022448"/>
    </source>
</evidence>
<feature type="domain" description="ABC transporter" evidence="12">
    <location>
        <begin position="1051"/>
        <end position="1281"/>
    </location>
</feature>
<dbReference type="FunFam" id="3.40.50.300:FF:000335">
    <property type="entry name" value="ATP binding cassette subfamily A member 5"/>
    <property type="match status" value="1"/>
</dbReference>
<evidence type="ECO:0000256" key="2">
    <source>
        <dbReference type="ARBA" id="ARBA00008869"/>
    </source>
</evidence>
<dbReference type="OrthoDB" id="10255969at2759"/>
<keyword evidence="3" id="KW-0813">Transport</keyword>
<dbReference type="Proteomes" id="UP000663829">
    <property type="component" value="Unassembled WGS sequence"/>
</dbReference>
<dbReference type="PANTHER" id="PTHR19229">
    <property type="entry name" value="ATP-BINDING CASSETTE TRANSPORTER SUBFAMILY A ABCA"/>
    <property type="match status" value="1"/>
</dbReference>
<dbReference type="Proteomes" id="UP000681722">
    <property type="component" value="Unassembled WGS sequence"/>
</dbReference>
<dbReference type="InterPro" id="IPR003593">
    <property type="entry name" value="AAA+_ATPase"/>
</dbReference>
<evidence type="ECO:0000256" key="5">
    <source>
        <dbReference type="ARBA" id="ARBA00022737"/>
    </source>
</evidence>
<dbReference type="SMART" id="SM00382">
    <property type="entry name" value="AAA"/>
    <property type="match status" value="2"/>
</dbReference>
<evidence type="ECO:0000256" key="4">
    <source>
        <dbReference type="ARBA" id="ARBA00022692"/>
    </source>
</evidence>
<evidence type="ECO:0000256" key="11">
    <source>
        <dbReference type="SAM" id="Phobius"/>
    </source>
</evidence>
<gene>
    <name evidence="13" type="ORF">GPM918_LOCUS15948</name>
    <name evidence="14" type="ORF">SRO942_LOCUS15946</name>
</gene>
<keyword evidence="4 11" id="KW-0812">Transmembrane</keyword>
<keyword evidence="6" id="KW-0547">Nucleotide-binding</keyword>
<feature type="transmembrane region" description="Helical" evidence="11">
    <location>
        <begin position="868"/>
        <end position="889"/>
    </location>
</feature>
<feature type="transmembrane region" description="Helical" evidence="11">
    <location>
        <begin position="1862"/>
        <end position="1881"/>
    </location>
</feature>
<dbReference type="PROSITE" id="PS00211">
    <property type="entry name" value="ABC_TRANSPORTER_1"/>
    <property type="match status" value="1"/>
</dbReference>
<evidence type="ECO:0000313" key="13">
    <source>
        <dbReference type="EMBL" id="CAF1044376.1"/>
    </source>
</evidence>
<dbReference type="InterPro" id="IPR003439">
    <property type="entry name" value="ABC_transporter-like_ATP-bd"/>
</dbReference>
<name>A0A814JVV6_9BILA</name>
<evidence type="ECO:0000259" key="12">
    <source>
        <dbReference type="PROSITE" id="PS50893"/>
    </source>
</evidence>
<comment type="subcellular location">
    <subcellularLocation>
        <location evidence="1">Membrane</location>
        <topology evidence="1">Multi-pass membrane protein</topology>
    </subcellularLocation>
</comment>
<dbReference type="FunFam" id="3.40.50.300:FF:000298">
    <property type="entry name" value="ATP-binding cassette sub-family A member 12"/>
    <property type="match status" value="1"/>
</dbReference>
<feature type="transmembrane region" description="Helical" evidence="11">
    <location>
        <begin position="762"/>
        <end position="784"/>
    </location>
</feature>
<keyword evidence="7" id="KW-0067">ATP-binding</keyword>
<comment type="caution">
    <text evidence="13">The sequence shown here is derived from an EMBL/GenBank/DDBJ whole genome shotgun (WGS) entry which is preliminary data.</text>
</comment>
<feature type="transmembrane region" description="Helical" evidence="11">
    <location>
        <begin position="1981"/>
        <end position="2003"/>
    </location>
</feature>
<protein>
    <recommendedName>
        <fullName evidence="12">ABC transporter domain-containing protein</fullName>
    </recommendedName>
</protein>
<dbReference type="EMBL" id="CAJOBC010004092">
    <property type="protein sequence ID" value="CAF3814343.1"/>
    <property type="molecule type" value="Genomic_DNA"/>
</dbReference>
<dbReference type="Pfam" id="PF23321">
    <property type="entry name" value="R1_ABCA1"/>
    <property type="match status" value="1"/>
</dbReference>
<feature type="region of interest" description="Disordered" evidence="10">
    <location>
        <begin position="1364"/>
        <end position="1410"/>
    </location>
</feature>
<feature type="transmembrane region" description="Helical" evidence="11">
    <location>
        <begin position="1893"/>
        <end position="1915"/>
    </location>
</feature>
<reference evidence="13" key="1">
    <citation type="submission" date="2021-02" db="EMBL/GenBank/DDBJ databases">
        <authorList>
            <person name="Nowell W R."/>
        </authorList>
    </citation>
    <scope>NUCLEOTIDE SEQUENCE</scope>
</reference>
<evidence type="ECO:0000256" key="9">
    <source>
        <dbReference type="ARBA" id="ARBA00023136"/>
    </source>
</evidence>
<dbReference type="Gene3D" id="3.40.50.300">
    <property type="entry name" value="P-loop containing nucleotide triphosphate hydrolases"/>
    <property type="match status" value="2"/>
</dbReference>
<evidence type="ECO:0000256" key="8">
    <source>
        <dbReference type="ARBA" id="ARBA00022989"/>
    </source>
</evidence>
<feature type="transmembrane region" description="Helical" evidence="11">
    <location>
        <begin position="1826"/>
        <end position="1850"/>
    </location>
</feature>
<keyword evidence="15" id="KW-1185">Reference proteome</keyword>
<feature type="compositionally biased region" description="Low complexity" evidence="10">
    <location>
        <begin position="1390"/>
        <end position="1406"/>
    </location>
</feature>
<dbReference type="InterPro" id="IPR017871">
    <property type="entry name" value="ABC_transporter-like_CS"/>
</dbReference>